<evidence type="ECO:0000256" key="5">
    <source>
        <dbReference type="ARBA" id="ARBA00022692"/>
    </source>
</evidence>
<dbReference type="GO" id="GO:0015031">
    <property type="term" value="P:protein transport"/>
    <property type="evidence" value="ECO:0007669"/>
    <property type="project" value="UniProtKB-KW"/>
</dbReference>
<evidence type="ECO:0000256" key="4">
    <source>
        <dbReference type="ARBA" id="ARBA00022519"/>
    </source>
</evidence>
<gene>
    <name evidence="11" type="ORF">METZ01_LOCUS69504</name>
</gene>
<organism evidence="11">
    <name type="scientific">marine metagenome</name>
    <dbReference type="NCBI Taxonomy" id="408172"/>
    <lineage>
        <taxon>unclassified sequences</taxon>
        <taxon>metagenomes</taxon>
        <taxon>ecological metagenomes</taxon>
    </lineage>
</organism>
<keyword evidence="5" id="KW-0812">Transmembrane</keyword>
<evidence type="ECO:0000256" key="3">
    <source>
        <dbReference type="ARBA" id="ARBA00022475"/>
    </source>
</evidence>
<keyword evidence="6" id="KW-0653">Protein transport</keyword>
<dbReference type="Pfam" id="PF11356">
    <property type="entry name" value="T2SSC"/>
    <property type="match status" value="1"/>
</dbReference>
<dbReference type="AlphaFoldDB" id="A0A381TKQ2"/>
<sequence length="325" mass="34995">VFDFSPKLINSARNAALVLLVALVAWSLKESVQFFMFPPEEKFSRLPSGISTNNDPDVSSIDHVTSLNLFGDASRSQLNPTAMVTESLAETRLNLELVGVFAASTDDSEDSAALISEKRGTAKLFRINERVPGNATLVEVFADSVVLERSGKRELLRFPTTKNNFTPQEKPERTTIIEPALSRSLTALEGSHDTGASSNATRTELAAAAEKPATAGRNAQQSVRQVIASYQGRLENDAEGTLAELGIKPISTDVAGGYRLGSLASHPALKQTGLQPGDILLSVNNRAIGNVADDRLEFENVLAQGSARLEIKRGSRNFFITVSLK</sequence>
<keyword evidence="3" id="KW-1003">Cell membrane</keyword>
<dbReference type="Gene3D" id="2.30.42.10">
    <property type="match status" value="1"/>
</dbReference>
<evidence type="ECO:0000256" key="2">
    <source>
        <dbReference type="ARBA" id="ARBA00022448"/>
    </source>
</evidence>
<dbReference type="GO" id="GO:0005886">
    <property type="term" value="C:plasma membrane"/>
    <property type="evidence" value="ECO:0007669"/>
    <property type="project" value="UniProtKB-SubCell"/>
</dbReference>
<name>A0A381TKQ2_9ZZZZ</name>
<protein>
    <recommendedName>
        <fullName evidence="10">Type II secretion system protein GspC N-terminal domain-containing protein</fullName>
    </recommendedName>
</protein>
<feature type="non-terminal residue" evidence="11">
    <location>
        <position position="1"/>
    </location>
</feature>
<keyword evidence="8" id="KW-0472">Membrane</keyword>
<keyword evidence="2" id="KW-0813">Transport</keyword>
<evidence type="ECO:0000259" key="10">
    <source>
        <dbReference type="Pfam" id="PF11356"/>
    </source>
</evidence>
<dbReference type="SUPFAM" id="SSF50156">
    <property type="entry name" value="PDZ domain-like"/>
    <property type="match status" value="1"/>
</dbReference>
<feature type="domain" description="Type II secretion system protein GspC N-terminal" evidence="10">
    <location>
        <begin position="17"/>
        <end position="158"/>
    </location>
</feature>
<evidence type="ECO:0000256" key="7">
    <source>
        <dbReference type="ARBA" id="ARBA00022989"/>
    </source>
</evidence>
<evidence type="ECO:0000256" key="1">
    <source>
        <dbReference type="ARBA" id="ARBA00004533"/>
    </source>
</evidence>
<evidence type="ECO:0000256" key="8">
    <source>
        <dbReference type="ARBA" id="ARBA00023136"/>
    </source>
</evidence>
<evidence type="ECO:0000313" key="11">
    <source>
        <dbReference type="EMBL" id="SVA16650.1"/>
    </source>
</evidence>
<dbReference type="InterPro" id="IPR036034">
    <property type="entry name" value="PDZ_sf"/>
</dbReference>
<dbReference type="EMBL" id="UINC01004758">
    <property type="protein sequence ID" value="SVA16650.1"/>
    <property type="molecule type" value="Genomic_DNA"/>
</dbReference>
<feature type="region of interest" description="Disordered" evidence="9">
    <location>
        <begin position="189"/>
        <end position="221"/>
    </location>
</feature>
<evidence type="ECO:0000256" key="9">
    <source>
        <dbReference type="SAM" id="MobiDB-lite"/>
    </source>
</evidence>
<dbReference type="Gene3D" id="2.30.30.830">
    <property type="match status" value="1"/>
</dbReference>
<reference evidence="11" key="1">
    <citation type="submission" date="2018-05" db="EMBL/GenBank/DDBJ databases">
        <authorList>
            <person name="Lanie J.A."/>
            <person name="Ng W.-L."/>
            <person name="Kazmierczak K.M."/>
            <person name="Andrzejewski T.M."/>
            <person name="Davidsen T.M."/>
            <person name="Wayne K.J."/>
            <person name="Tettelin H."/>
            <person name="Glass J.I."/>
            <person name="Rusch D."/>
            <person name="Podicherti R."/>
            <person name="Tsui H.-C.T."/>
            <person name="Winkler M.E."/>
        </authorList>
    </citation>
    <scope>NUCLEOTIDE SEQUENCE</scope>
</reference>
<feature type="compositionally biased region" description="Low complexity" evidence="9">
    <location>
        <begin position="206"/>
        <end position="215"/>
    </location>
</feature>
<proteinExistence type="predicted"/>
<dbReference type="InterPro" id="IPR024961">
    <property type="entry name" value="T2SS_GspC_N"/>
</dbReference>
<accession>A0A381TKQ2</accession>
<comment type="subcellular location">
    <subcellularLocation>
        <location evidence="1">Cell inner membrane</location>
    </subcellularLocation>
</comment>
<evidence type="ECO:0000256" key="6">
    <source>
        <dbReference type="ARBA" id="ARBA00022927"/>
    </source>
</evidence>
<keyword evidence="4" id="KW-0997">Cell inner membrane</keyword>
<keyword evidence="7" id="KW-1133">Transmembrane helix</keyword>